<keyword evidence="13" id="KW-1185">Reference proteome</keyword>
<feature type="compositionally biased region" description="Low complexity" evidence="10">
    <location>
        <begin position="501"/>
        <end position="520"/>
    </location>
</feature>
<feature type="transmembrane region" description="Helical" evidence="11">
    <location>
        <begin position="63"/>
        <end position="83"/>
    </location>
</feature>
<dbReference type="PRINTS" id="PR00237">
    <property type="entry name" value="GPCRRHODOPSN"/>
</dbReference>
<evidence type="ECO:0000256" key="4">
    <source>
        <dbReference type="ARBA" id="ARBA00022989"/>
    </source>
</evidence>
<dbReference type="PANTHER" id="PTHR24248">
    <property type="entry name" value="ADRENERGIC RECEPTOR-RELATED G-PROTEIN COUPLED RECEPTOR"/>
    <property type="match status" value="1"/>
</dbReference>
<reference evidence="13" key="1">
    <citation type="submission" date="2022-06" db="EMBL/GenBank/DDBJ databases">
        <authorList>
            <person name="Berger JAMES D."/>
            <person name="Berger JAMES D."/>
        </authorList>
    </citation>
    <scope>NUCLEOTIDE SEQUENCE [LARGE SCALE GENOMIC DNA]</scope>
</reference>
<dbReference type="Gene3D" id="1.20.1070.10">
    <property type="entry name" value="Rhodopsin 7-helix transmembrane proteins"/>
    <property type="match status" value="2"/>
</dbReference>
<keyword evidence="3 9" id="KW-0812">Transmembrane</keyword>
<feature type="compositionally biased region" description="Pro residues" evidence="10">
    <location>
        <begin position="797"/>
        <end position="808"/>
    </location>
</feature>
<feature type="region of interest" description="Disordered" evidence="10">
    <location>
        <begin position="792"/>
        <end position="816"/>
    </location>
</feature>
<reference evidence="14" key="2">
    <citation type="submission" date="2023-11" db="UniProtKB">
        <authorList>
            <consortium name="WormBaseParasite"/>
        </authorList>
    </citation>
    <scope>IDENTIFICATION</scope>
</reference>
<keyword evidence="6 11" id="KW-0472">Membrane</keyword>
<keyword evidence="7 9" id="KW-0675">Receptor</keyword>
<evidence type="ECO:0000256" key="8">
    <source>
        <dbReference type="ARBA" id="ARBA00023224"/>
    </source>
</evidence>
<feature type="transmembrane region" description="Helical" evidence="11">
    <location>
        <begin position="29"/>
        <end position="56"/>
    </location>
</feature>
<name>A0AA85IQS8_TRIRE</name>
<feature type="transmembrane region" description="Helical" evidence="11">
    <location>
        <begin position="885"/>
        <end position="904"/>
    </location>
</feature>
<keyword evidence="2" id="KW-1003">Cell membrane</keyword>
<keyword evidence="8 9" id="KW-0807">Transducer</keyword>
<feature type="region of interest" description="Disordered" evidence="10">
    <location>
        <begin position="483"/>
        <end position="520"/>
    </location>
</feature>
<dbReference type="GO" id="GO:0043410">
    <property type="term" value="P:positive regulation of MAPK cascade"/>
    <property type="evidence" value="ECO:0007669"/>
    <property type="project" value="TreeGrafter"/>
</dbReference>
<dbReference type="CDD" id="cd15331">
    <property type="entry name" value="7tmA_5-HT1A_invertebrates"/>
    <property type="match status" value="1"/>
</dbReference>
<feature type="transmembrane region" description="Helical" evidence="11">
    <location>
        <begin position="202"/>
        <end position="220"/>
    </location>
</feature>
<evidence type="ECO:0000256" key="3">
    <source>
        <dbReference type="ARBA" id="ARBA00022692"/>
    </source>
</evidence>
<feature type="compositionally biased region" description="Basic residues" evidence="10">
    <location>
        <begin position="540"/>
        <end position="556"/>
    </location>
</feature>
<dbReference type="PROSITE" id="PS00237">
    <property type="entry name" value="G_PROTEIN_RECEP_F1_1"/>
    <property type="match status" value="1"/>
</dbReference>
<evidence type="ECO:0000256" key="10">
    <source>
        <dbReference type="SAM" id="MobiDB-lite"/>
    </source>
</evidence>
<dbReference type="Pfam" id="PF00001">
    <property type="entry name" value="7tm_1"/>
    <property type="match status" value="2"/>
</dbReference>
<feature type="compositionally biased region" description="Basic and acidic residues" evidence="10">
    <location>
        <begin position="557"/>
        <end position="566"/>
    </location>
</feature>
<keyword evidence="5 9" id="KW-0297">G-protein coupled receptor</keyword>
<feature type="region of interest" description="Disordered" evidence="10">
    <location>
        <begin position="540"/>
        <end position="596"/>
    </location>
</feature>
<accession>A0AA85IQS8</accession>
<evidence type="ECO:0000313" key="14">
    <source>
        <dbReference type="WBParaSite" id="TREG1_104070.1"/>
    </source>
</evidence>
<organism evidence="13 14">
    <name type="scientific">Trichobilharzia regenti</name>
    <name type="common">Nasal bird schistosome</name>
    <dbReference type="NCBI Taxonomy" id="157069"/>
    <lineage>
        <taxon>Eukaryota</taxon>
        <taxon>Metazoa</taxon>
        <taxon>Spiralia</taxon>
        <taxon>Lophotrochozoa</taxon>
        <taxon>Platyhelminthes</taxon>
        <taxon>Trematoda</taxon>
        <taxon>Digenea</taxon>
        <taxon>Strigeidida</taxon>
        <taxon>Schistosomatoidea</taxon>
        <taxon>Schistosomatidae</taxon>
        <taxon>Trichobilharzia</taxon>
    </lineage>
</organism>
<dbReference type="GO" id="GO:0071880">
    <property type="term" value="P:adenylate cyclase-activating adrenergic receptor signaling pathway"/>
    <property type="evidence" value="ECO:0007669"/>
    <property type="project" value="TreeGrafter"/>
</dbReference>
<dbReference type="InterPro" id="IPR017452">
    <property type="entry name" value="GPCR_Rhodpsn_7TM"/>
</dbReference>
<dbReference type="WBParaSite" id="TREG1_104070.1">
    <property type="protein sequence ID" value="TREG1_104070.1"/>
    <property type="gene ID" value="TREG1_104070"/>
</dbReference>
<dbReference type="GO" id="GO:0005886">
    <property type="term" value="C:plasma membrane"/>
    <property type="evidence" value="ECO:0007669"/>
    <property type="project" value="UniProtKB-SubCell"/>
</dbReference>
<feature type="compositionally biased region" description="Polar residues" evidence="10">
    <location>
        <begin position="483"/>
        <end position="500"/>
    </location>
</feature>
<evidence type="ECO:0000256" key="9">
    <source>
        <dbReference type="RuleBase" id="RU000688"/>
    </source>
</evidence>
<feature type="region of interest" description="Disordered" evidence="10">
    <location>
        <begin position="412"/>
        <end position="444"/>
    </location>
</feature>
<evidence type="ECO:0000256" key="11">
    <source>
        <dbReference type="SAM" id="Phobius"/>
    </source>
</evidence>
<dbReference type="SUPFAM" id="SSF81321">
    <property type="entry name" value="Family A G protein-coupled receptor-like"/>
    <property type="match status" value="2"/>
</dbReference>
<keyword evidence="4 11" id="KW-1133">Transmembrane helix</keyword>
<dbReference type="GO" id="GO:0004930">
    <property type="term" value="F:G protein-coupled receptor activity"/>
    <property type="evidence" value="ECO:0007669"/>
    <property type="project" value="UniProtKB-KW"/>
</dbReference>
<proteinExistence type="inferred from homology"/>
<dbReference type="Proteomes" id="UP000050795">
    <property type="component" value="Unassembled WGS sequence"/>
</dbReference>
<dbReference type="PROSITE" id="PS50262">
    <property type="entry name" value="G_PROTEIN_RECEP_F1_2"/>
    <property type="match status" value="1"/>
</dbReference>
<evidence type="ECO:0000259" key="12">
    <source>
        <dbReference type="PROSITE" id="PS50262"/>
    </source>
</evidence>
<comment type="similarity">
    <text evidence="9">Belongs to the G-protein coupled receptor 1 family.</text>
</comment>
<evidence type="ECO:0000256" key="7">
    <source>
        <dbReference type="ARBA" id="ARBA00023170"/>
    </source>
</evidence>
<protein>
    <recommendedName>
        <fullName evidence="12">G-protein coupled receptors family 1 profile domain-containing protein</fullName>
    </recommendedName>
</protein>
<dbReference type="AlphaFoldDB" id="A0AA85IQS8"/>
<dbReference type="InterPro" id="IPR000276">
    <property type="entry name" value="GPCR_Rhodpsn"/>
</dbReference>
<evidence type="ECO:0000256" key="6">
    <source>
        <dbReference type="ARBA" id="ARBA00023136"/>
    </source>
</evidence>
<sequence length="927" mass="105320">MNNTTDSFNATTINYSYFEFHARFGWTRLWITVIVLGLLILCTIIGNVFVVAAILLEKHLQGVSNYLIASLAVADLMVATLPMPVAAIYEVSEDWWLGEALCDFWVCSDVLCCTASILHLVGIALDRYWAVTNAEYIRRRTGRRIGIMIGIFWFLSVLISIPARFHTTRSYNYGGYTPDMVLDEPPSCRINQEHGYTVFSNIGAFYMPMIFIIGIYARIYQVARARIRRSAFKQSATSSLSMTQKKQREKHSQKLFRKTLCSSCCRYHKYDEKRSIKLAYVKNNPQAIQNNMNQENPSSSPIADTDCTEVARNTSQIAEISAVKQPTATTTTTTTSSDNKYCSFMNQLNNDKSIPYVDDVENKSNYCHSIEQLNGNYIQTKSVLLNDDSVRQNLINCECKPNIYTERCLNKQRRKSNQKEMKKSNSLIKLDYRANSSSDGQEYSNKFDTPIYSSASRNTSSAPPILINLTNSSTFFSELTNSNSQLSETPTTDHTNSVMWSSSSSSSSPGSSSSCPSLPSLTSSSYSRYSSLPVDSQYHYHQRHHHHHHHHHHRDYHHQQDHEGLHNHHHQHHHHHHDHHHHHHHQGHHHGHIHKRRYCEGRMSKKQQNRYLGKLKTLCNCCSSVFDSSKSNHNHLSDKGKVSTENSKVGQLKDSKFCCFKHHLSSPVNNISLTNDHETCYSVGDPSVVSQFAQRKNNNISAVSTDNNDNNNASKKTENHIVLDITKRQNDVHGKMCHLLHLENSHRKLAKSVSNLISNRNADSSTPTTTTNPVKLPQHLHLQPALILTPVTSALPPSQPPPAPPIPPSNTQNDETTTTITSNLMSLQQTQVNRERLETKRERKAISTLAIITGCFLLCWLPFFIVALISPFTENFTISKFGQSTILWLGYSNSLLNPIIYTIFSPDFRNAFRKILFGRYNLRSLSR</sequence>
<evidence type="ECO:0000256" key="2">
    <source>
        <dbReference type="ARBA" id="ARBA00022475"/>
    </source>
</evidence>
<comment type="subcellular location">
    <subcellularLocation>
        <location evidence="1">Cell membrane</location>
        <topology evidence="1">Multi-pass membrane protein</topology>
    </subcellularLocation>
</comment>
<evidence type="ECO:0000313" key="13">
    <source>
        <dbReference type="Proteomes" id="UP000050795"/>
    </source>
</evidence>
<feature type="compositionally biased region" description="Basic residues" evidence="10">
    <location>
        <begin position="567"/>
        <end position="596"/>
    </location>
</feature>
<evidence type="ECO:0000256" key="5">
    <source>
        <dbReference type="ARBA" id="ARBA00023040"/>
    </source>
</evidence>
<feature type="compositionally biased region" description="Polar residues" evidence="10">
    <location>
        <begin position="434"/>
        <end position="444"/>
    </location>
</feature>
<dbReference type="PANTHER" id="PTHR24248:SF200">
    <property type="entry name" value="5-HYDROXYTRYPTAMINE RECEPTOR 1B-LIKE ISOFORM X1"/>
    <property type="match status" value="1"/>
</dbReference>
<feature type="domain" description="G-protein coupled receptors family 1 profile" evidence="12">
    <location>
        <begin position="46"/>
        <end position="901"/>
    </location>
</feature>
<feature type="transmembrane region" description="Helical" evidence="11">
    <location>
        <begin position="103"/>
        <end position="125"/>
    </location>
</feature>
<feature type="transmembrane region" description="Helical" evidence="11">
    <location>
        <begin position="846"/>
        <end position="873"/>
    </location>
</feature>
<feature type="transmembrane region" description="Helical" evidence="11">
    <location>
        <begin position="145"/>
        <end position="165"/>
    </location>
</feature>
<evidence type="ECO:0000256" key="1">
    <source>
        <dbReference type="ARBA" id="ARBA00004651"/>
    </source>
</evidence>